<sequence length="71" mass="7204">GSRGGQSGPCADVVPVGAAARRGHRLHGAGRAHQRGGGRHRRLSPPPRRGPRGRGGGAARAARLGRSARGM</sequence>
<organism evidence="2">
    <name type="scientific">uncultured Acetobacteraceae bacterium</name>
    <dbReference type="NCBI Taxonomy" id="169975"/>
    <lineage>
        <taxon>Bacteria</taxon>
        <taxon>Pseudomonadati</taxon>
        <taxon>Pseudomonadota</taxon>
        <taxon>Alphaproteobacteria</taxon>
        <taxon>Acetobacterales</taxon>
        <taxon>Acetobacteraceae</taxon>
        <taxon>environmental samples</taxon>
    </lineage>
</organism>
<protein>
    <submittedName>
        <fullName evidence="2">Uncharacterized protein</fullName>
    </submittedName>
</protein>
<feature type="non-terminal residue" evidence="2">
    <location>
        <position position="1"/>
    </location>
</feature>
<feature type="non-terminal residue" evidence="2">
    <location>
        <position position="71"/>
    </location>
</feature>
<dbReference type="AlphaFoldDB" id="A0A6J4J617"/>
<evidence type="ECO:0000256" key="1">
    <source>
        <dbReference type="SAM" id="MobiDB-lite"/>
    </source>
</evidence>
<dbReference type="EMBL" id="CADCTL010000222">
    <property type="protein sequence ID" value="CAA9271447.1"/>
    <property type="molecule type" value="Genomic_DNA"/>
</dbReference>
<proteinExistence type="predicted"/>
<feature type="compositionally biased region" description="Low complexity" evidence="1">
    <location>
        <begin position="59"/>
        <end position="71"/>
    </location>
</feature>
<feature type="region of interest" description="Disordered" evidence="1">
    <location>
        <begin position="1"/>
        <end position="71"/>
    </location>
</feature>
<name>A0A6J4J617_9PROT</name>
<evidence type="ECO:0000313" key="2">
    <source>
        <dbReference type="EMBL" id="CAA9271447.1"/>
    </source>
</evidence>
<reference evidence="2" key="1">
    <citation type="submission" date="2020-02" db="EMBL/GenBank/DDBJ databases">
        <authorList>
            <person name="Meier V. D."/>
        </authorList>
    </citation>
    <scope>NUCLEOTIDE SEQUENCE</scope>
    <source>
        <strain evidence="2">AVDCRST_MAG04</strain>
    </source>
</reference>
<feature type="compositionally biased region" description="Basic residues" evidence="1">
    <location>
        <begin position="21"/>
        <end position="43"/>
    </location>
</feature>
<accession>A0A6J4J617</accession>
<gene>
    <name evidence="2" type="ORF">AVDCRST_MAG04-3109</name>
</gene>